<dbReference type="PANTHER" id="PTHR43591:SF14">
    <property type="entry name" value="METHYLTRANSFERASE"/>
    <property type="match status" value="1"/>
</dbReference>
<dbReference type="SUPFAM" id="SSF53335">
    <property type="entry name" value="S-adenosyl-L-methionine-dependent methyltransferases"/>
    <property type="match status" value="1"/>
</dbReference>
<dbReference type="EMBL" id="MU865952">
    <property type="protein sequence ID" value="KAK4447094.1"/>
    <property type="molecule type" value="Genomic_DNA"/>
</dbReference>
<dbReference type="Gene3D" id="3.40.50.150">
    <property type="entry name" value="Vaccinia Virus protein VP39"/>
    <property type="match status" value="1"/>
</dbReference>
<comment type="caution">
    <text evidence="2">The sequence shown here is derived from an EMBL/GenBank/DDBJ whole genome shotgun (WGS) entry which is preliminary data.</text>
</comment>
<proteinExistence type="inferred from homology"/>
<organism evidence="2 3">
    <name type="scientific">Podospora aff. communis PSN243</name>
    <dbReference type="NCBI Taxonomy" id="3040156"/>
    <lineage>
        <taxon>Eukaryota</taxon>
        <taxon>Fungi</taxon>
        <taxon>Dikarya</taxon>
        <taxon>Ascomycota</taxon>
        <taxon>Pezizomycotina</taxon>
        <taxon>Sordariomycetes</taxon>
        <taxon>Sordariomycetidae</taxon>
        <taxon>Sordariales</taxon>
        <taxon>Podosporaceae</taxon>
        <taxon>Podospora</taxon>
    </lineage>
</organism>
<dbReference type="CDD" id="cd02440">
    <property type="entry name" value="AdoMet_MTases"/>
    <property type="match status" value="1"/>
</dbReference>
<dbReference type="Proteomes" id="UP001321760">
    <property type="component" value="Unassembled WGS sequence"/>
</dbReference>
<evidence type="ECO:0000313" key="2">
    <source>
        <dbReference type="EMBL" id="KAK4447094.1"/>
    </source>
</evidence>
<comment type="similarity">
    <text evidence="1">Belongs to the methyltransferase superfamily. LaeA methyltransferase family.</text>
</comment>
<protein>
    <submittedName>
        <fullName evidence="2">Trans-aconitate 2-methyltransferase</fullName>
    </submittedName>
</protein>
<reference evidence="2" key="2">
    <citation type="submission" date="2023-05" db="EMBL/GenBank/DDBJ databases">
        <authorList>
            <consortium name="Lawrence Berkeley National Laboratory"/>
            <person name="Steindorff A."/>
            <person name="Hensen N."/>
            <person name="Bonometti L."/>
            <person name="Westerberg I."/>
            <person name="Brannstrom I.O."/>
            <person name="Guillou S."/>
            <person name="Cros-Aarteil S."/>
            <person name="Calhoun S."/>
            <person name="Haridas S."/>
            <person name="Kuo A."/>
            <person name="Mondo S."/>
            <person name="Pangilinan J."/>
            <person name="Riley R."/>
            <person name="Labutti K."/>
            <person name="Andreopoulos B."/>
            <person name="Lipzen A."/>
            <person name="Chen C."/>
            <person name="Yanf M."/>
            <person name="Daum C."/>
            <person name="Ng V."/>
            <person name="Clum A."/>
            <person name="Ohm R."/>
            <person name="Martin F."/>
            <person name="Silar P."/>
            <person name="Natvig D."/>
            <person name="Lalanne C."/>
            <person name="Gautier V."/>
            <person name="Ament-Velasquez S.L."/>
            <person name="Kruys A."/>
            <person name="Hutchinson M.I."/>
            <person name="Powell A.J."/>
            <person name="Barry K."/>
            <person name="Miller A.N."/>
            <person name="Grigoriev I.V."/>
            <person name="Debuchy R."/>
            <person name="Gladieux P."/>
            <person name="Thoren M.H."/>
            <person name="Johannesson H."/>
        </authorList>
    </citation>
    <scope>NUCLEOTIDE SEQUENCE</scope>
    <source>
        <strain evidence="2">PSN243</strain>
    </source>
</reference>
<dbReference type="PANTHER" id="PTHR43591">
    <property type="entry name" value="METHYLTRANSFERASE"/>
    <property type="match status" value="1"/>
</dbReference>
<dbReference type="GO" id="GO:0008168">
    <property type="term" value="F:methyltransferase activity"/>
    <property type="evidence" value="ECO:0007669"/>
    <property type="project" value="TreeGrafter"/>
</dbReference>
<dbReference type="InterPro" id="IPR029063">
    <property type="entry name" value="SAM-dependent_MTases_sf"/>
</dbReference>
<reference evidence="2" key="1">
    <citation type="journal article" date="2023" name="Mol. Phylogenet. Evol.">
        <title>Genome-scale phylogeny and comparative genomics of the fungal order Sordariales.</title>
        <authorList>
            <person name="Hensen N."/>
            <person name="Bonometti L."/>
            <person name="Westerberg I."/>
            <person name="Brannstrom I.O."/>
            <person name="Guillou S."/>
            <person name="Cros-Aarteil S."/>
            <person name="Calhoun S."/>
            <person name="Haridas S."/>
            <person name="Kuo A."/>
            <person name="Mondo S."/>
            <person name="Pangilinan J."/>
            <person name="Riley R."/>
            <person name="LaButti K."/>
            <person name="Andreopoulos B."/>
            <person name="Lipzen A."/>
            <person name="Chen C."/>
            <person name="Yan M."/>
            <person name="Daum C."/>
            <person name="Ng V."/>
            <person name="Clum A."/>
            <person name="Steindorff A."/>
            <person name="Ohm R.A."/>
            <person name="Martin F."/>
            <person name="Silar P."/>
            <person name="Natvig D.O."/>
            <person name="Lalanne C."/>
            <person name="Gautier V."/>
            <person name="Ament-Velasquez S.L."/>
            <person name="Kruys A."/>
            <person name="Hutchinson M.I."/>
            <person name="Powell A.J."/>
            <person name="Barry K."/>
            <person name="Miller A.N."/>
            <person name="Grigoriev I.V."/>
            <person name="Debuchy R."/>
            <person name="Gladieux P."/>
            <person name="Hiltunen Thoren M."/>
            <person name="Johannesson H."/>
        </authorList>
    </citation>
    <scope>NUCLEOTIDE SEQUENCE</scope>
    <source>
        <strain evidence="2">PSN243</strain>
    </source>
</reference>
<evidence type="ECO:0000256" key="1">
    <source>
        <dbReference type="ARBA" id="ARBA00038158"/>
    </source>
</evidence>
<gene>
    <name evidence="2" type="ORF">QBC34DRAFT_143153</name>
</gene>
<dbReference type="Pfam" id="PF13489">
    <property type="entry name" value="Methyltransf_23"/>
    <property type="match status" value="1"/>
</dbReference>
<name>A0AAV9GE66_9PEZI</name>
<accession>A0AAV9GE66</accession>
<sequence length="356" mass="41194">MAEDASFYFGQSGDAPEPVEFTFEYYLDYRARIEAEPSPSGSGSNDASLDETKSLTDSIFAYHEEYGRTYHAYHSGSYHMPNDQNEVERLNAQYEVTKIILDDRLYLSPLSRDNPPRKIIDIATGTGRWAMEMADEFPLAQVIGTDLSPIQPELVPPNLRFEIDDGNEEWQNGEDWYDVDYIHFLSTVAAWSDWQWIIKTAFSRLRPSGWLEMQEPECDIGSDHAPIPEDNALRQWFAELTLASARAQRPIDVIPNLRQMFIDAGFVDVHEKVYKIPINGWPRPRRLKKMGKMWQQVLFEGLPGFSYALFNRWLGMPTNQIEVNLVQVRKALADKHSRAYQKFYVVYGRKPDEMET</sequence>
<keyword evidence="3" id="KW-1185">Reference proteome</keyword>
<evidence type="ECO:0000313" key="3">
    <source>
        <dbReference type="Proteomes" id="UP001321760"/>
    </source>
</evidence>
<dbReference type="AlphaFoldDB" id="A0AAV9GE66"/>